<evidence type="ECO:0000313" key="5">
    <source>
        <dbReference type="Proteomes" id="UP000291469"/>
    </source>
</evidence>
<dbReference type="CDD" id="cd16936">
    <property type="entry name" value="HATPase_RsbW-like"/>
    <property type="match status" value="1"/>
</dbReference>
<dbReference type="KEGG" id="erz:ER308_07050"/>
<keyword evidence="1" id="KW-0723">Serine/threonine-protein kinase</keyword>
<dbReference type="InterPro" id="IPR003594">
    <property type="entry name" value="HATPase_dom"/>
</dbReference>
<proteinExistence type="predicted"/>
<keyword evidence="1" id="KW-0418">Kinase</keyword>
<evidence type="ECO:0000256" key="1">
    <source>
        <dbReference type="ARBA" id="ARBA00022527"/>
    </source>
</evidence>
<protein>
    <submittedName>
        <fullName evidence="4">ATP-binding protein</fullName>
    </submittedName>
</protein>
<dbReference type="EMBL" id="CP036402">
    <property type="protein sequence ID" value="QBI19324.1"/>
    <property type="molecule type" value="Genomic_DNA"/>
</dbReference>
<dbReference type="OrthoDB" id="3399481at2"/>
<dbReference type="InterPro" id="IPR050267">
    <property type="entry name" value="Anti-sigma-factor_SerPK"/>
</dbReference>
<dbReference type="GO" id="GO:0005524">
    <property type="term" value="F:ATP binding"/>
    <property type="evidence" value="ECO:0007669"/>
    <property type="project" value="UniProtKB-KW"/>
</dbReference>
<dbReference type="SUPFAM" id="SSF55874">
    <property type="entry name" value="ATPase domain of HSP90 chaperone/DNA topoisomerase II/histidine kinase"/>
    <property type="match status" value="1"/>
</dbReference>
<dbReference type="Pfam" id="PF13581">
    <property type="entry name" value="HATPase_c_2"/>
    <property type="match status" value="1"/>
</dbReference>
<dbReference type="PANTHER" id="PTHR35526">
    <property type="entry name" value="ANTI-SIGMA-F FACTOR RSBW-RELATED"/>
    <property type="match status" value="1"/>
</dbReference>
<sequence length="165" mass="17492">MNEVELRLPPDVAYVGIARLVVTAAARRHGLDDARAEDLKIAVSEATTNAILAHQRVEEEQPIVLAFGPEAGQFQVLIRDTGPGFEPPPPDDPDTRDWTQEGGLGVTVIRGLADEVMFVRERGTCVDMKFSVELDNHDGASDGNGSPDGDGSPAGSAFPRGDSSG</sequence>
<feature type="compositionally biased region" description="Low complexity" evidence="2">
    <location>
        <begin position="141"/>
        <end position="157"/>
    </location>
</feature>
<dbReference type="Gene3D" id="3.30.565.10">
    <property type="entry name" value="Histidine kinase-like ATPase, C-terminal domain"/>
    <property type="match status" value="1"/>
</dbReference>
<evidence type="ECO:0000256" key="2">
    <source>
        <dbReference type="SAM" id="MobiDB-lite"/>
    </source>
</evidence>
<keyword evidence="5" id="KW-1185">Reference proteome</keyword>
<dbReference type="GO" id="GO:0004674">
    <property type="term" value="F:protein serine/threonine kinase activity"/>
    <property type="evidence" value="ECO:0007669"/>
    <property type="project" value="UniProtKB-KW"/>
</dbReference>
<evidence type="ECO:0000313" key="4">
    <source>
        <dbReference type="EMBL" id="QBI19324.1"/>
    </source>
</evidence>
<dbReference type="Proteomes" id="UP000291469">
    <property type="component" value="Chromosome"/>
</dbReference>
<keyword evidence="1" id="KW-0808">Transferase</keyword>
<name>A0A411YDL4_9ACTN</name>
<dbReference type="PANTHER" id="PTHR35526:SF3">
    <property type="entry name" value="ANTI-SIGMA-F FACTOR RSBW"/>
    <property type="match status" value="1"/>
</dbReference>
<gene>
    <name evidence="4" type="ORF">ER308_07050</name>
</gene>
<keyword evidence="4" id="KW-0547">Nucleotide-binding</keyword>
<feature type="domain" description="Histidine kinase/HSP90-like ATPase" evidence="3">
    <location>
        <begin position="9"/>
        <end position="129"/>
    </location>
</feature>
<organism evidence="4 5">
    <name type="scientific">Egibacter rhizosphaerae</name>
    <dbReference type="NCBI Taxonomy" id="1670831"/>
    <lineage>
        <taxon>Bacteria</taxon>
        <taxon>Bacillati</taxon>
        <taxon>Actinomycetota</taxon>
        <taxon>Nitriliruptoria</taxon>
        <taxon>Egibacterales</taxon>
        <taxon>Egibacteraceae</taxon>
        <taxon>Egibacter</taxon>
    </lineage>
</organism>
<accession>A0A411YDL4</accession>
<feature type="region of interest" description="Disordered" evidence="2">
    <location>
        <begin position="134"/>
        <end position="165"/>
    </location>
</feature>
<dbReference type="AlphaFoldDB" id="A0A411YDL4"/>
<keyword evidence="4" id="KW-0067">ATP-binding</keyword>
<reference evidence="4 5" key="1">
    <citation type="submission" date="2019-01" db="EMBL/GenBank/DDBJ databases">
        <title>Egibacter rhizosphaerae EGI 80759T.</title>
        <authorList>
            <person name="Chen D.-D."/>
            <person name="Tian Y."/>
            <person name="Jiao J.-Y."/>
            <person name="Zhang X.-T."/>
            <person name="Zhang Y.-G."/>
            <person name="Zhang Y."/>
            <person name="Xiao M."/>
            <person name="Shu W.-S."/>
            <person name="Li W.-J."/>
        </authorList>
    </citation>
    <scope>NUCLEOTIDE SEQUENCE [LARGE SCALE GENOMIC DNA]</scope>
    <source>
        <strain evidence="4 5">EGI 80759</strain>
    </source>
</reference>
<evidence type="ECO:0000259" key="3">
    <source>
        <dbReference type="Pfam" id="PF13581"/>
    </source>
</evidence>
<dbReference type="RefSeq" id="WP_131154321.1">
    <property type="nucleotide sequence ID" value="NZ_CP036402.1"/>
</dbReference>
<dbReference type="InterPro" id="IPR036890">
    <property type="entry name" value="HATPase_C_sf"/>
</dbReference>